<dbReference type="OrthoDB" id="9810005at2"/>
<name>A0A2X3K7K1_9BACT</name>
<accession>A0A2X3K7K1</accession>
<proteinExistence type="predicted"/>
<feature type="binding site" evidence="3">
    <location>
        <position position="91"/>
    </location>
    <ligand>
        <name>a divalent metal cation</name>
        <dbReference type="ChEBI" id="CHEBI:60240"/>
        <label>1</label>
    </ligand>
</feature>
<dbReference type="InterPro" id="IPR015991">
    <property type="entry name" value="TatD/YcfH-like"/>
</dbReference>
<dbReference type="InterPro" id="IPR018228">
    <property type="entry name" value="DNase_TatD-rel_CS"/>
</dbReference>
<keyword evidence="5" id="KW-1185">Reference proteome</keyword>
<dbReference type="PIRSF" id="PIRSF005902">
    <property type="entry name" value="DNase_TatD"/>
    <property type="match status" value="1"/>
</dbReference>
<dbReference type="PROSITE" id="PS01090">
    <property type="entry name" value="TATD_2"/>
    <property type="match status" value="1"/>
</dbReference>
<keyword evidence="2 4" id="KW-0378">Hydrolase</keyword>
<dbReference type="CDD" id="cd01310">
    <property type="entry name" value="TatD_DNAse"/>
    <property type="match status" value="1"/>
</dbReference>
<evidence type="ECO:0000313" key="4">
    <source>
        <dbReference type="EMBL" id="SQD92993.1"/>
    </source>
</evidence>
<dbReference type="GO" id="GO:0016788">
    <property type="term" value="F:hydrolase activity, acting on ester bonds"/>
    <property type="evidence" value="ECO:0007669"/>
    <property type="project" value="InterPro"/>
</dbReference>
<dbReference type="Gene3D" id="3.20.20.140">
    <property type="entry name" value="Metal-dependent hydrolases"/>
    <property type="match status" value="1"/>
</dbReference>
<evidence type="ECO:0000256" key="2">
    <source>
        <dbReference type="ARBA" id="ARBA00022801"/>
    </source>
</evidence>
<dbReference type="KEGG" id="bana:BARAN1_0969"/>
<dbReference type="EMBL" id="LS483254">
    <property type="protein sequence ID" value="SQD92993.1"/>
    <property type="molecule type" value="Genomic_DNA"/>
</dbReference>
<feature type="binding site" evidence="3">
    <location>
        <position position="200"/>
    </location>
    <ligand>
        <name>a divalent metal cation</name>
        <dbReference type="ChEBI" id="CHEBI:60240"/>
        <label>1</label>
    </ligand>
</feature>
<dbReference type="PANTHER" id="PTHR46124:SF2">
    <property type="entry name" value="D-AMINOACYL-TRNA DEACYLASE"/>
    <property type="match status" value="1"/>
</dbReference>
<protein>
    <submittedName>
        <fullName evidence="4">Hydrolase, TatD family</fullName>
    </submittedName>
</protein>
<feature type="binding site" evidence="3">
    <location>
        <position position="150"/>
    </location>
    <ligand>
        <name>a divalent metal cation</name>
        <dbReference type="ChEBI" id="CHEBI:60240"/>
        <label>2</label>
    </ligand>
</feature>
<dbReference type="FunFam" id="3.20.20.140:FF:000005">
    <property type="entry name" value="TatD family hydrolase"/>
    <property type="match status" value="1"/>
</dbReference>
<dbReference type="NCBIfam" id="TIGR00010">
    <property type="entry name" value="YchF/TatD family DNA exonuclease"/>
    <property type="match status" value="1"/>
</dbReference>
<reference evidence="5" key="1">
    <citation type="submission" date="2018-05" db="EMBL/GenBank/DDBJ databases">
        <authorList>
            <person name="Hao L."/>
        </authorList>
    </citation>
    <scope>NUCLEOTIDE SEQUENCE [LARGE SCALE GENOMIC DNA]</scope>
</reference>
<keyword evidence="1 3" id="KW-0479">Metal-binding</keyword>
<dbReference type="PROSITE" id="PS01137">
    <property type="entry name" value="TATD_1"/>
    <property type="match status" value="1"/>
</dbReference>
<dbReference type="Pfam" id="PF01026">
    <property type="entry name" value="TatD_DNase"/>
    <property type="match status" value="1"/>
</dbReference>
<dbReference type="InterPro" id="IPR032466">
    <property type="entry name" value="Metal_Hydrolase"/>
</dbReference>
<evidence type="ECO:0000256" key="1">
    <source>
        <dbReference type="ARBA" id="ARBA00022723"/>
    </source>
</evidence>
<dbReference type="GO" id="GO:0005829">
    <property type="term" value="C:cytosol"/>
    <property type="evidence" value="ECO:0007669"/>
    <property type="project" value="TreeGrafter"/>
</dbReference>
<organism evidence="4 5">
    <name type="scientific">Candidatus Bipolaricaulis anaerobius</name>
    <dbReference type="NCBI Taxonomy" id="2026885"/>
    <lineage>
        <taxon>Bacteria</taxon>
        <taxon>Candidatus Bipolaricaulota</taxon>
        <taxon>Candidatus Bipolaricaulia</taxon>
        <taxon>Candidatus Bipolaricaulales</taxon>
        <taxon>Candidatus Bipolaricaulaceae</taxon>
        <taxon>Candidatus Bipolaricaulis</taxon>
    </lineage>
</organism>
<dbReference type="PANTHER" id="PTHR46124">
    <property type="entry name" value="D-AMINOACYL-TRNA DEACYLASE"/>
    <property type="match status" value="1"/>
</dbReference>
<dbReference type="SUPFAM" id="SSF51556">
    <property type="entry name" value="Metallo-dependent hydrolases"/>
    <property type="match status" value="1"/>
</dbReference>
<dbReference type="GO" id="GO:0004536">
    <property type="term" value="F:DNA nuclease activity"/>
    <property type="evidence" value="ECO:0007669"/>
    <property type="project" value="InterPro"/>
</dbReference>
<sequence>MNLFDTHAHLDFPPFDRDRAELLAALRVEGVAVLNVGVDLRSSEAALELARRHGHVFASSGLHPHDAKAFTPELEARLAGLLRQGAVAVGECGLDFYRDLSPHEVQIEAFRSQLRLAKRLALPVILHERAAWDPFLQLLRAERPPRGVVHGFGGDESRAQEIVGLGLHLGIGGPLTYRRNDALRQAAAAIPLERILLETDSPYLPPEPFRGQRNDPGKVRPVAERLAALRGIPVPELAEVTWESACRLFSVHPSFGPAPAGHGM</sequence>
<evidence type="ECO:0000313" key="5">
    <source>
        <dbReference type="Proteomes" id="UP000249818"/>
    </source>
</evidence>
<evidence type="ECO:0000256" key="3">
    <source>
        <dbReference type="PIRSR" id="PIRSR005902-1"/>
    </source>
</evidence>
<feature type="binding site" evidence="3">
    <location>
        <position position="7"/>
    </location>
    <ligand>
        <name>a divalent metal cation</name>
        <dbReference type="ChEBI" id="CHEBI:60240"/>
        <label>1</label>
    </ligand>
</feature>
<dbReference type="GO" id="GO:0046872">
    <property type="term" value="F:metal ion binding"/>
    <property type="evidence" value="ECO:0007669"/>
    <property type="project" value="UniProtKB-KW"/>
</dbReference>
<dbReference type="AlphaFoldDB" id="A0A2X3K7K1"/>
<dbReference type="PROSITE" id="PS01091">
    <property type="entry name" value="TATD_3"/>
    <property type="match status" value="1"/>
</dbReference>
<feature type="binding site" evidence="3">
    <location>
        <position position="127"/>
    </location>
    <ligand>
        <name>a divalent metal cation</name>
        <dbReference type="ChEBI" id="CHEBI:60240"/>
        <label>2</label>
    </ligand>
</feature>
<dbReference type="Proteomes" id="UP000249818">
    <property type="component" value="Chromosome BARAN1"/>
</dbReference>
<dbReference type="RefSeq" id="WP_122031385.1">
    <property type="nucleotide sequence ID" value="NZ_LS483254.1"/>
</dbReference>
<dbReference type="InterPro" id="IPR001130">
    <property type="entry name" value="TatD-like"/>
</dbReference>
<feature type="binding site" evidence="3">
    <location>
        <position position="9"/>
    </location>
    <ligand>
        <name>a divalent metal cation</name>
        <dbReference type="ChEBI" id="CHEBI:60240"/>
        <label>1</label>
    </ligand>
</feature>
<gene>
    <name evidence="4" type="ORF">BARAN1_0969</name>
</gene>